<evidence type="ECO:0000256" key="4">
    <source>
        <dbReference type="ARBA" id="ARBA00023186"/>
    </source>
</evidence>
<reference evidence="5 6" key="1">
    <citation type="submission" date="2016-12" db="EMBL/GenBank/DDBJ databases">
        <title>The new phylogeny of genus Mycobacterium.</title>
        <authorList>
            <person name="Tortoli E."/>
            <person name="Trovato A."/>
            <person name="Cirillo D.M."/>
        </authorList>
    </citation>
    <scope>NUCLEOTIDE SEQUENCE [LARGE SCALE GENOMIC DNA]</scope>
    <source>
        <strain evidence="5 6">DSM 45130</strain>
    </source>
</reference>
<dbReference type="Pfam" id="PF14011">
    <property type="entry name" value="ESX-1_EspG"/>
    <property type="match status" value="1"/>
</dbReference>
<dbReference type="Proteomes" id="UP000192801">
    <property type="component" value="Unassembled WGS sequence"/>
</dbReference>
<dbReference type="GO" id="GO:0005737">
    <property type="term" value="C:cytoplasm"/>
    <property type="evidence" value="ECO:0007669"/>
    <property type="project" value="UniProtKB-SubCell"/>
</dbReference>
<evidence type="ECO:0000256" key="1">
    <source>
        <dbReference type="ARBA" id="ARBA00004496"/>
    </source>
</evidence>
<proteinExistence type="inferred from homology"/>
<comment type="similarity">
    <text evidence="2">Belongs to the EspG family.</text>
</comment>
<evidence type="ECO:0000256" key="2">
    <source>
        <dbReference type="ARBA" id="ARBA00006411"/>
    </source>
</evidence>
<dbReference type="STRING" id="444597.BST26_06505"/>
<dbReference type="InterPro" id="IPR025734">
    <property type="entry name" value="EspG"/>
</dbReference>
<accession>A0A1X0DJI4</accession>
<evidence type="ECO:0000256" key="3">
    <source>
        <dbReference type="ARBA" id="ARBA00022490"/>
    </source>
</evidence>
<keyword evidence="6" id="KW-1185">Reference proteome</keyword>
<protein>
    <submittedName>
        <fullName evidence="5">ESX secretion-associated protein EspG</fullName>
    </submittedName>
</protein>
<keyword evidence="3" id="KW-0963">Cytoplasm</keyword>
<name>A0A1X0DJI4_9MYCO</name>
<dbReference type="OrthoDB" id="4525561at2"/>
<evidence type="ECO:0000313" key="6">
    <source>
        <dbReference type="Proteomes" id="UP000192801"/>
    </source>
</evidence>
<dbReference type="EMBL" id="MVHS01000010">
    <property type="protein sequence ID" value="ORA71990.1"/>
    <property type="molecule type" value="Genomic_DNA"/>
</dbReference>
<dbReference type="RefSeq" id="WP_083029950.1">
    <property type="nucleotide sequence ID" value="NZ_AP022618.1"/>
</dbReference>
<comment type="subcellular location">
    <subcellularLocation>
        <location evidence="1">Cytoplasm</location>
    </subcellularLocation>
</comment>
<organism evidence="5 6">
    <name type="scientific">Mycolicibacterium insubricum</name>
    <dbReference type="NCBI Taxonomy" id="444597"/>
    <lineage>
        <taxon>Bacteria</taxon>
        <taxon>Bacillati</taxon>
        <taxon>Actinomycetota</taxon>
        <taxon>Actinomycetes</taxon>
        <taxon>Mycobacteriales</taxon>
        <taxon>Mycobacteriaceae</taxon>
        <taxon>Mycolicibacterium</taxon>
    </lineage>
</organism>
<dbReference type="AlphaFoldDB" id="A0A1X0DJI4"/>
<evidence type="ECO:0000313" key="5">
    <source>
        <dbReference type="EMBL" id="ORA71990.1"/>
    </source>
</evidence>
<comment type="caution">
    <text evidence="5">The sequence shown here is derived from an EMBL/GenBank/DDBJ whole genome shotgun (WGS) entry which is preliminary data.</text>
</comment>
<gene>
    <name evidence="5" type="ORF">BST26_06505</name>
</gene>
<sequence>MLTTTIDGLWVLQVLTGIEVLGPELGLRPHLPRAETRESALGLPIAEELRRCGLIDDAGRVDPPVAEWLTVAERRDIALVVNVVTPAPGPPARVLLARFAQWWVVLERCDDLVRIGPAGTSTTLLGATALIGEQIDRLCGRAEPAPLKPVTLPAEAVAGVRDTTAMRALLRSQGLDGEQIRLLSLAGDPEKSAQAGVVAVQSGVDGGARAVVEAGAVTVLDTPEGRIVAEVVVRAGRRWLIAGPGTSRAIMAAVGAMLGRLPAESDWYSYRKVV</sequence>
<keyword evidence="4" id="KW-0143">Chaperone</keyword>